<evidence type="ECO:0000313" key="3">
    <source>
        <dbReference type="EMBL" id="HGC43349.1"/>
    </source>
</evidence>
<feature type="domain" description="MlaB-like STAS" evidence="2">
    <location>
        <begin position="32"/>
        <end position="106"/>
    </location>
</feature>
<dbReference type="Gene3D" id="3.30.750.24">
    <property type="entry name" value="STAS domain"/>
    <property type="match status" value="1"/>
</dbReference>
<evidence type="ECO:0000259" key="2">
    <source>
        <dbReference type="Pfam" id="PF13466"/>
    </source>
</evidence>
<keyword evidence="1" id="KW-0812">Transmembrane</keyword>
<proteinExistence type="predicted"/>
<protein>
    <submittedName>
        <fullName evidence="3">STAS domain-containing protein</fullName>
    </submittedName>
</protein>
<feature type="transmembrane region" description="Helical" evidence="1">
    <location>
        <begin position="178"/>
        <end position="199"/>
    </location>
</feature>
<dbReference type="InterPro" id="IPR036513">
    <property type="entry name" value="STAS_dom_sf"/>
</dbReference>
<name>A0A8J4M6H3_9PROT</name>
<dbReference type="PANTHER" id="PTHR30188:SF3">
    <property type="entry name" value="ABC TRANSPORTER PERMEASE"/>
    <property type="match status" value="1"/>
</dbReference>
<dbReference type="GO" id="GO:0043190">
    <property type="term" value="C:ATP-binding cassette (ABC) transporter complex"/>
    <property type="evidence" value="ECO:0007669"/>
    <property type="project" value="InterPro"/>
</dbReference>
<dbReference type="Pfam" id="PF02405">
    <property type="entry name" value="MlaE"/>
    <property type="match status" value="1"/>
</dbReference>
<feature type="transmembrane region" description="Helical" evidence="1">
    <location>
        <begin position="358"/>
        <end position="380"/>
    </location>
</feature>
<dbReference type="CDD" id="cd07043">
    <property type="entry name" value="STAS_anti-anti-sigma_factors"/>
    <property type="match status" value="1"/>
</dbReference>
<sequence>MDEKGRQCPPMPEPVVVVMTVRGSEAAGRVDLVFQGSLDAAGAGRIWREAMRQAIAARGRELGFDLTGVEQCDTAGAALLLSAEQRHGGVARFIVASPPIAALLARVRDLAVVTEKPLPPAVATPPRRVLAEFGGWLAGRVGEGLAFLGQAFTALLGLPRRRRMVRFADLAQLIDQAGWRALPLALLLGYLMGLILAFQSAIPMRRFGADLFVADLVSIALLRELGPLLAAVILAGRTGSAQAAELGTMKVNEELDALVTMGLDPMTLLVLPRLAAAMVSMPALVLALDIAGLVGMTTVLAGFGFPPALVAHRVVGAVHPADLMGGIFRAVAFGAAVAAIGCWAGLATGAGPRAVGTAATRAVVGGIVATIALDGLFALLSYRLGL</sequence>
<feature type="transmembrane region" description="Helical" evidence="1">
    <location>
        <begin position="137"/>
        <end position="158"/>
    </location>
</feature>
<dbReference type="GO" id="GO:0005548">
    <property type="term" value="F:phospholipid transporter activity"/>
    <property type="evidence" value="ECO:0007669"/>
    <property type="project" value="TreeGrafter"/>
</dbReference>
<dbReference type="EMBL" id="DTQM01000178">
    <property type="protein sequence ID" value="HGC43349.1"/>
    <property type="molecule type" value="Genomic_DNA"/>
</dbReference>
<keyword evidence="1" id="KW-0472">Membrane</keyword>
<dbReference type="Pfam" id="PF13466">
    <property type="entry name" value="STAS_2"/>
    <property type="match status" value="1"/>
</dbReference>
<gene>
    <name evidence="3" type="ORF">ENY07_09065</name>
</gene>
<dbReference type="SUPFAM" id="SSF52091">
    <property type="entry name" value="SpoIIaa-like"/>
    <property type="match status" value="1"/>
</dbReference>
<keyword evidence="1" id="KW-1133">Transmembrane helix</keyword>
<feature type="transmembrane region" description="Helical" evidence="1">
    <location>
        <begin position="211"/>
        <end position="235"/>
    </location>
</feature>
<reference evidence="3" key="1">
    <citation type="journal article" date="2020" name="mSystems">
        <title>Genome- and Community-Level Interaction Insights into Carbon Utilization and Element Cycling Functions of Hydrothermarchaeota in Hydrothermal Sediment.</title>
        <authorList>
            <person name="Zhou Z."/>
            <person name="Liu Y."/>
            <person name="Xu W."/>
            <person name="Pan J."/>
            <person name="Luo Z.H."/>
            <person name="Li M."/>
        </authorList>
    </citation>
    <scope>NUCLEOTIDE SEQUENCE</scope>
    <source>
        <strain evidence="3">SpSt-997</strain>
    </source>
</reference>
<comment type="caution">
    <text evidence="3">The sequence shown here is derived from an EMBL/GenBank/DDBJ whole genome shotgun (WGS) entry which is preliminary data.</text>
</comment>
<dbReference type="InterPro" id="IPR030802">
    <property type="entry name" value="Permease_MalE"/>
</dbReference>
<dbReference type="InterPro" id="IPR058548">
    <property type="entry name" value="MlaB-like_STAS"/>
</dbReference>
<dbReference type="AlphaFoldDB" id="A0A8J4M6H3"/>
<accession>A0A8J4M6H3</accession>
<feature type="transmembrane region" description="Helical" evidence="1">
    <location>
        <begin position="326"/>
        <end position="346"/>
    </location>
</feature>
<organism evidence="3">
    <name type="scientific">Acidicaldus sp</name>
    <dbReference type="NCBI Taxonomy" id="1872105"/>
    <lineage>
        <taxon>Bacteria</taxon>
        <taxon>Pseudomonadati</taxon>
        <taxon>Pseudomonadota</taxon>
        <taxon>Alphaproteobacteria</taxon>
        <taxon>Acetobacterales</taxon>
        <taxon>Acetobacteraceae</taxon>
        <taxon>Acidicaldus</taxon>
    </lineage>
</organism>
<evidence type="ECO:0000256" key="1">
    <source>
        <dbReference type="SAM" id="Phobius"/>
    </source>
</evidence>
<dbReference type="PANTHER" id="PTHR30188">
    <property type="entry name" value="ABC TRANSPORTER PERMEASE PROTEIN-RELATED"/>
    <property type="match status" value="1"/>
</dbReference>
<feature type="transmembrane region" description="Helical" evidence="1">
    <location>
        <begin position="283"/>
        <end position="306"/>
    </location>
</feature>